<feature type="transmembrane region" description="Helical" evidence="15">
    <location>
        <begin position="99"/>
        <end position="120"/>
    </location>
</feature>
<feature type="transmembrane region" description="Helical" evidence="15">
    <location>
        <begin position="20"/>
        <end position="37"/>
    </location>
</feature>
<dbReference type="EMBL" id="JAQGDS010000007">
    <property type="protein sequence ID" value="KAJ6259313.1"/>
    <property type="molecule type" value="Genomic_DNA"/>
</dbReference>
<keyword evidence="19" id="KW-1185">Reference proteome</keyword>
<evidence type="ECO:0000259" key="16">
    <source>
        <dbReference type="Pfam" id="PF00999"/>
    </source>
</evidence>
<feature type="transmembrane region" description="Helical" evidence="15">
    <location>
        <begin position="332"/>
        <end position="352"/>
    </location>
</feature>
<dbReference type="Gene3D" id="3.40.640.10">
    <property type="entry name" value="Type I PLP-dependent aspartate aminotransferase-like (Major domain)"/>
    <property type="match status" value="1"/>
</dbReference>
<feature type="transmembrane region" description="Helical" evidence="15">
    <location>
        <begin position="297"/>
        <end position="320"/>
    </location>
</feature>
<evidence type="ECO:0000256" key="11">
    <source>
        <dbReference type="ARBA" id="ARBA00023201"/>
    </source>
</evidence>
<evidence type="ECO:0000256" key="9">
    <source>
        <dbReference type="ARBA" id="ARBA00023065"/>
    </source>
</evidence>
<name>A0AAD6NJR9_DREDA</name>
<organism evidence="18 19">
    <name type="scientific">Drechslerella dactyloides</name>
    <name type="common">Nematode-trapping fungus</name>
    <name type="synonym">Arthrobotrys dactyloides</name>
    <dbReference type="NCBI Taxonomy" id="74499"/>
    <lineage>
        <taxon>Eukaryota</taxon>
        <taxon>Fungi</taxon>
        <taxon>Dikarya</taxon>
        <taxon>Ascomycota</taxon>
        <taxon>Pezizomycotina</taxon>
        <taxon>Orbiliomycetes</taxon>
        <taxon>Orbiliales</taxon>
        <taxon>Orbiliaceae</taxon>
        <taxon>Drechslerella</taxon>
    </lineage>
</organism>
<dbReference type="InterPro" id="IPR015421">
    <property type="entry name" value="PyrdxlP-dep_Trfase_major"/>
</dbReference>
<evidence type="ECO:0000256" key="5">
    <source>
        <dbReference type="ARBA" id="ARBA00022692"/>
    </source>
</evidence>
<dbReference type="InterPro" id="IPR015424">
    <property type="entry name" value="PyrdxlP-dep_Trfase"/>
</dbReference>
<keyword evidence="9" id="KW-0406">Ion transport</keyword>
<keyword evidence="12" id="KW-0456">Lyase</keyword>
<comment type="caution">
    <text evidence="18">The sequence shown here is derived from an EMBL/GenBank/DDBJ whole genome shotgun (WGS) entry which is preliminary data.</text>
</comment>
<dbReference type="Gene3D" id="1.20.1530.20">
    <property type="match status" value="2"/>
</dbReference>
<feature type="transmembrane region" description="Helical" evidence="15">
    <location>
        <begin position="162"/>
        <end position="187"/>
    </location>
</feature>
<feature type="region of interest" description="Disordered" evidence="14">
    <location>
        <begin position="371"/>
        <end position="417"/>
    </location>
</feature>
<dbReference type="GO" id="GO:1902600">
    <property type="term" value="P:proton transmembrane transport"/>
    <property type="evidence" value="ECO:0007669"/>
    <property type="project" value="InterPro"/>
</dbReference>
<feature type="transmembrane region" description="Helical" evidence="15">
    <location>
        <begin position="132"/>
        <end position="150"/>
    </location>
</feature>
<protein>
    <submittedName>
        <fullName evidence="18">Pyridoxal-dependent decarboxylase domain protein</fullName>
    </submittedName>
</protein>
<feature type="region of interest" description="Disordered" evidence="14">
    <location>
        <begin position="427"/>
        <end position="446"/>
    </location>
</feature>
<evidence type="ECO:0000256" key="8">
    <source>
        <dbReference type="ARBA" id="ARBA00023053"/>
    </source>
</evidence>
<evidence type="ECO:0000256" key="13">
    <source>
        <dbReference type="PIRSR" id="PIRSR602129-50"/>
    </source>
</evidence>
<evidence type="ECO:0000256" key="7">
    <source>
        <dbReference type="ARBA" id="ARBA00022989"/>
    </source>
</evidence>
<reference evidence="18" key="1">
    <citation type="submission" date="2023-01" db="EMBL/GenBank/DDBJ databases">
        <title>The chitinases involved in constricting ring structure development in the nematode-trapping fungus Drechslerella dactyloides.</title>
        <authorList>
            <person name="Wang R."/>
            <person name="Zhang L."/>
            <person name="Tang P."/>
            <person name="Li S."/>
            <person name="Liang L."/>
        </authorList>
    </citation>
    <scope>NUCLEOTIDE SEQUENCE</scope>
    <source>
        <strain evidence="18">YMF1.00031</strain>
    </source>
</reference>
<evidence type="ECO:0000256" key="10">
    <source>
        <dbReference type="ARBA" id="ARBA00023136"/>
    </source>
</evidence>
<evidence type="ECO:0000256" key="12">
    <source>
        <dbReference type="ARBA" id="ARBA00023239"/>
    </source>
</evidence>
<comment type="cofactor">
    <cofactor evidence="1 13">
        <name>pyridoxal 5'-phosphate</name>
        <dbReference type="ChEBI" id="CHEBI:597326"/>
    </cofactor>
</comment>
<dbReference type="SUPFAM" id="SSF53383">
    <property type="entry name" value="PLP-dependent transferases"/>
    <property type="match status" value="1"/>
</dbReference>
<feature type="transmembrane region" description="Helical" evidence="15">
    <location>
        <begin position="497"/>
        <end position="520"/>
    </location>
</feature>
<keyword evidence="10 15" id="KW-0472">Membrane</keyword>
<dbReference type="InterPro" id="IPR006153">
    <property type="entry name" value="Cation/H_exchanger_TM"/>
</dbReference>
<dbReference type="Proteomes" id="UP001221413">
    <property type="component" value="Unassembled WGS sequence"/>
</dbReference>
<dbReference type="GO" id="GO:0019752">
    <property type="term" value="P:carboxylic acid metabolic process"/>
    <property type="evidence" value="ECO:0007669"/>
    <property type="project" value="InterPro"/>
</dbReference>
<feature type="transmembrane region" description="Helical" evidence="15">
    <location>
        <begin position="70"/>
        <end position="87"/>
    </location>
</feature>
<feature type="transmembrane region" description="Helical" evidence="15">
    <location>
        <begin position="199"/>
        <end position="220"/>
    </location>
</feature>
<dbReference type="GO" id="GO:0016830">
    <property type="term" value="F:carbon-carbon lyase activity"/>
    <property type="evidence" value="ECO:0007669"/>
    <property type="project" value="InterPro"/>
</dbReference>
<dbReference type="PANTHER" id="PTHR43562">
    <property type="entry name" value="NAPA-TYPE SODIUM/HYDROGEN ANTIPORTER"/>
    <property type="match status" value="1"/>
</dbReference>
<dbReference type="GO" id="GO:0030170">
    <property type="term" value="F:pyridoxal phosphate binding"/>
    <property type="evidence" value="ECO:0007669"/>
    <property type="project" value="InterPro"/>
</dbReference>
<dbReference type="GO" id="GO:0006814">
    <property type="term" value="P:sodium ion transport"/>
    <property type="evidence" value="ECO:0007669"/>
    <property type="project" value="UniProtKB-KW"/>
</dbReference>
<keyword evidence="8" id="KW-0915">Sodium</keyword>
<feature type="domain" description="Cation/H+ exchanger transmembrane" evidence="16">
    <location>
        <begin position="45"/>
        <end position="350"/>
    </location>
</feature>
<keyword evidence="5 15" id="KW-0812">Transmembrane</keyword>
<evidence type="ECO:0000256" key="6">
    <source>
        <dbReference type="ARBA" id="ARBA00022898"/>
    </source>
</evidence>
<dbReference type="InterPro" id="IPR049373">
    <property type="entry name" value="TyrDC_C"/>
</dbReference>
<feature type="transmembrane region" description="Helical" evidence="15">
    <location>
        <begin position="241"/>
        <end position="271"/>
    </location>
</feature>
<dbReference type="InterPro" id="IPR038770">
    <property type="entry name" value="Na+/solute_symporter_sf"/>
</dbReference>
<evidence type="ECO:0000313" key="18">
    <source>
        <dbReference type="EMBL" id="KAJ6259313.1"/>
    </source>
</evidence>
<feature type="compositionally biased region" description="Basic and acidic residues" evidence="14">
    <location>
        <begin position="375"/>
        <end position="393"/>
    </location>
</feature>
<evidence type="ECO:0000313" key="19">
    <source>
        <dbReference type="Proteomes" id="UP001221413"/>
    </source>
</evidence>
<dbReference type="GO" id="GO:0016020">
    <property type="term" value="C:membrane"/>
    <property type="evidence" value="ECO:0007669"/>
    <property type="project" value="UniProtKB-SubCell"/>
</dbReference>
<evidence type="ECO:0000256" key="2">
    <source>
        <dbReference type="ARBA" id="ARBA00004141"/>
    </source>
</evidence>
<dbReference type="Pfam" id="PF21391">
    <property type="entry name" value="tyr_de_CO2_C"/>
    <property type="match status" value="1"/>
</dbReference>
<evidence type="ECO:0000259" key="17">
    <source>
        <dbReference type="Pfam" id="PF21391"/>
    </source>
</evidence>
<feature type="transmembrane region" description="Helical" evidence="15">
    <location>
        <begin position="44"/>
        <end position="64"/>
    </location>
</feature>
<keyword evidence="3" id="KW-0813">Transport</keyword>
<gene>
    <name evidence="18" type="ORF">Dda_6213</name>
</gene>
<keyword evidence="6 13" id="KW-0663">Pyridoxal phosphate</keyword>
<proteinExistence type="predicted"/>
<accession>A0AAD6NJR9</accession>
<dbReference type="InterPro" id="IPR002129">
    <property type="entry name" value="PyrdxlP-dep_de-COase"/>
</dbReference>
<evidence type="ECO:0000256" key="15">
    <source>
        <dbReference type="SAM" id="Phobius"/>
    </source>
</evidence>
<keyword evidence="11" id="KW-0739">Sodium transport</keyword>
<keyword evidence="4" id="KW-0050">Antiport</keyword>
<sequence>MVAELSPSSLPYHEPSINTILILSSFLFGLNLINWALDISVFCGLVGQILVGIVYGAPVANWITSDVQNTVVQLGYLGLILLVYQGGMHTSLGPLLSNLPLATVVAITGIAAPIALSFLLSPISGATPLQCFSAGAALSATSLGTTFTILSSAGFAGTRLGVVLTGAAMMDDVVGLVMVQVVASLGAEEFTAASAARPIGASVGLVVAAVILGKTGKYLFGKRQLPEAIRGTGTVWALQTLVLVAMVVASGYAGASVLFGAFIAGTLVTWWDEYRATLEVADAARARDTGVSIYEKYYLPAVHAVLIPFFFASIGFSVPVKRMFAGRIVWRGIVYSVLMLFAKLVTGVWLLVADLPFRAVVKSEKLWPRKRNTNKSKEPPKPVEIKETAKDDAADSASLPTPPDSPKEGAAGDEDEITPAPETISQAAKEEHTAPPEKSVPSETKDNKPAISLYPAMILGLAMVARGEIGFLIASIASANGIFTTAVEETGASNDDIFVIVIWAAVICTIVGPLAVGLLVRRVKRLEESYHIIHRIMSKLAENGDVDAYDAIHSYFIGPKGVNMPDFRANINTILDELLEARWQYFPEDNKFISAGVRRSKKFQDNRDDLSNAVRKVAQLLGEHSVPFWSPRYQAHMCTDLTMPSMLGYFMTMLYNPNNVALEASPITTLAELRVGKQLCKLFGYNTDETSTGPVGWGHITCDGTVANLESIWVARNLKFYPLALFRALKDGKLQFIKEEFKVAPCKPGSAEKKFIELDNWELLNLRPETVLDLPVRLNKQFGISSDFLTEAVREYNIQTVGRAPLEEYFGKREQVKPMKYFAAKTRHYSWPKSAAIAGLGSDCIFGIEVDDAARIDLALLEKELRDCAKEKRAVYAVVAIVGTTEEGAVDRLSKIVELRKKLQDELGLSFLIHADAAWGGYFATMLRRPTMEVAGGQLAAMKAQKLVPTLWLKSTTEEDLFALEDADSITVDPHKAGYIPYPAGSLVYRDGRMRHLVTWSSPYLSQGSAENIGVYGVEGSKPGAAAMSTWFSNQTIGLTPEGYGNLLGEAAFTSSMLSAYWATMENDYFVCVPLNMLPSEQDGKNKFDSKPVEDEKQWIRDNILNKDNKEIKKPQRDLLRKLGSDLNINAFTLNWLDEKKRPNKDLEEANYLMKRVVDRLSITSANTDPTHIPMFLTSTKFGPDDYGQSAQTFMERMGIDKCKQSLFVLRNVVMSPFPTQTDFLRNLMKQFQEVVIEEVEVCRRRNRRGNHKIQFLMQGKPTDVFLVLQTSFHSATRRQQLIFTAKLDDQLKDFYKKLQEQAEEDDEETMLILESAKPLDIEEADNRLKANETVDFSAKVYAKGYPKTGNVTLMTVVKSRPLNTANQDSEYPAEFTPFYLYGKEETHLSHMLTRAPNIALSASNPTFEPELPKEVCELLPKGVILTLSVPEASKQPFPMENKLLPDHFFFRRDETFDVKIFEDAKPARSAGPGLLKPLGKQLHECKMTLGKHVVVDAESLNKDRFSRINVDSDSWQKELDKIGNILSGEYRTADDDE</sequence>
<feature type="domain" description="L-tyrosine decarboxylase C-terminal" evidence="17">
    <location>
        <begin position="1140"/>
        <end position="1237"/>
    </location>
</feature>
<evidence type="ECO:0000256" key="14">
    <source>
        <dbReference type="SAM" id="MobiDB-lite"/>
    </source>
</evidence>
<keyword evidence="7 15" id="KW-1133">Transmembrane helix</keyword>
<evidence type="ECO:0000256" key="3">
    <source>
        <dbReference type="ARBA" id="ARBA00022448"/>
    </source>
</evidence>
<evidence type="ECO:0000256" key="4">
    <source>
        <dbReference type="ARBA" id="ARBA00022449"/>
    </source>
</evidence>
<dbReference type="PANTHER" id="PTHR43562:SF3">
    <property type="entry name" value="SODIUM ION_PROTON EXCHANGER (EUROFUNG)"/>
    <property type="match status" value="1"/>
</dbReference>
<dbReference type="Pfam" id="PF00282">
    <property type="entry name" value="Pyridoxal_deC"/>
    <property type="match status" value="1"/>
</dbReference>
<dbReference type="Pfam" id="PF00999">
    <property type="entry name" value="Na_H_Exchanger"/>
    <property type="match status" value="1"/>
</dbReference>
<evidence type="ECO:0000256" key="1">
    <source>
        <dbReference type="ARBA" id="ARBA00001933"/>
    </source>
</evidence>
<comment type="subcellular location">
    <subcellularLocation>
        <location evidence="2">Membrane</location>
        <topology evidence="2">Multi-pass membrane protein</topology>
    </subcellularLocation>
</comment>
<feature type="modified residue" description="N6-(pyridoxal phosphate)lysine" evidence="13">
    <location>
        <position position="976"/>
    </location>
</feature>
<dbReference type="GO" id="GO:0015297">
    <property type="term" value="F:antiporter activity"/>
    <property type="evidence" value="ECO:0007669"/>
    <property type="project" value="UniProtKB-KW"/>
</dbReference>